<dbReference type="Pfam" id="PF00733">
    <property type="entry name" value="Asn_synthase"/>
    <property type="match status" value="2"/>
</dbReference>
<dbReference type="PANTHER" id="PTHR11772">
    <property type="entry name" value="ASPARAGINE SYNTHETASE"/>
    <property type="match status" value="1"/>
</dbReference>
<dbReference type="GO" id="GO:0006529">
    <property type="term" value="P:asparagine biosynthetic process"/>
    <property type="evidence" value="ECO:0000318"/>
    <property type="project" value="GO_Central"/>
</dbReference>
<dbReference type="PROSITE" id="PS51278">
    <property type="entry name" value="GATASE_TYPE_2"/>
    <property type="match status" value="1"/>
</dbReference>
<dbReference type="InterPro" id="IPR017932">
    <property type="entry name" value="GATase_2_dom"/>
</dbReference>
<name>A7RXD3_NEMVE</name>
<dbReference type="OrthoDB" id="409189at2759"/>
<evidence type="ECO:0000256" key="14">
    <source>
        <dbReference type="PIRSR" id="PIRSR001589-2"/>
    </source>
</evidence>
<dbReference type="KEGG" id="nve:5515695"/>
<keyword evidence="4" id="KW-0436">Ligase</keyword>
<evidence type="ECO:0000256" key="3">
    <source>
        <dbReference type="ARBA" id="ARBA00021389"/>
    </source>
</evidence>
<dbReference type="Gene3D" id="3.40.50.620">
    <property type="entry name" value="HUPs"/>
    <property type="match status" value="1"/>
</dbReference>
<evidence type="ECO:0000313" key="17">
    <source>
        <dbReference type="EMBL" id="EDO43756.1"/>
    </source>
</evidence>
<evidence type="ECO:0000313" key="18">
    <source>
        <dbReference type="Proteomes" id="UP000001593"/>
    </source>
</evidence>
<dbReference type="EC" id="6.3.5.4" evidence="2"/>
<evidence type="ECO:0000256" key="12">
    <source>
        <dbReference type="PIRNR" id="PIRNR001589"/>
    </source>
</evidence>
<keyword evidence="18" id="KW-1185">Reference proteome</keyword>
<evidence type="ECO:0000256" key="2">
    <source>
        <dbReference type="ARBA" id="ARBA00012737"/>
    </source>
</evidence>
<evidence type="ECO:0000256" key="1">
    <source>
        <dbReference type="ARBA" id="ARBA00005187"/>
    </source>
</evidence>
<dbReference type="FunCoup" id="A7RXD3">
    <property type="interactions" value="219"/>
</dbReference>
<dbReference type="NCBIfam" id="TIGR01536">
    <property type="entry name" value="asn_synth_AEB"/>
    <property type="match status" value="1"/>
</dbReference>
<feature type="binding site" evidence="14">
    <location>
        <begin position="360"/>
        <end position="361"/>
    </location>
    <ligand>
        <name>ATP</name>
        <dbReference type="ChEBI" id="CHEBI:30616"/>
    </ligand>
</feature>
<keyword evidence="9 13" id="KW-0315">Glutamine amidotransferase</keyword>
<evidence type="ECO:0000256" key="8">
    <source>
        <dbReference type="ARBA" id="ARBA00022888"/>
    </source>
</evidence>
<evidence type="ECO:0000256" key="10">
    <source>
        <dbReference type="ARBA" id="ARBA00030234"/>
    </source>
</evidence>
<dbReference type="GO" id="GO:0070981">
    <property type="term" value="P:L-asparagine biosynthetic process"/>
    <property type="evidence" value="ECO:0007669"/>
    <property type="project" value="UniProtKB-UniPathway"/>
</dbReference>
<dbReference type="CDD" id="cd00712">
    <property type="entry name" value="AsnB"/>
    <property type="match status" value="1"/>
</dbReference>
<dbReference type="MEROPS" id="C44.974"/>
<evidence type="ECO:0000256" key="5">
    <source>
        <dbReference type="ARBA" id="ARBA00022605"/>
    </source>
</evidence>
<evidence type="ECO:0000256" key="9">
    <source>
        <dbReference type="ARBA" id="ARBA00022962"/>
    </source>
</evidence>
<evidence type="ECO:0000256" key="4">
    <source>
        <dbReference type="ARBA" id="ARBA00022598"/>
    </source>
</evidence>
<feature type="active site" description="For GATase activity" evidence="13">
    <location>
        <position position="2"/>
    </location>
</feature>
<feature type="binding site" evidence="14">
    <location>
        <position position="285"/>
    </location>
    <ligand>
        <name>ATP</name>
        <dbReference type="ChEBI" id="CHEBI:30616"/>
    </ligand>
</feature>
<organism evidence="17 18">
    <name type="scientific">Nematostella vectensis</name>
    <name type="common">Starlet sea anemone</name>
    <dbReference type="NCBI Taxonomy" id="45351"/>
    <lineage>
        <taxon>Eukaryota</taxon>
        <taxon>Metazoa</taxon>
        <taxon>Cnidaria</taxon>
        <taxon>Anthozoa</taxon>
        <taxon>Hexacorallia</taxon>
        <taxon>Actiniaria</taxon>
        <taxon>Edwardsiidae</taxon>
        <taxon>Nematostella</taxon>
    </lineage>
</organism>
<reference evidence="17 18" key="1">
    <citation type="journal article" date="2007" name="Science">
        <title>Sea anemone genome reveals ancestral eumetazoan gene repertoire and genomic organization.</title>
        <authorList>
            <person name="Putnam N.H."/>
            <person name="Srivastava M."/>
            <person name="Hellsten U."/>
            <person name="Dirks B."/>
            <person name="Chapman J."/>
            <person name="Salamov A."/>
            <person name="Terry A."/>
            <person name="Shapiro H."/>
            <person name="Lindquist E."/>
            <person name="Kapitonov V.V."/>
            <person name="Jurka J."/>
            <person name="Genikhovich G."/>
            <person name="Grigoriev I.V."/>
            <person name="Lucas S.M."/>
            <person name="Steele R.E."/>
            <person name="Finnerty J.R."/>
            <person name="Technau U."/>
            <person name="Martindale M.Q."/>
            <person name="Rokhsar D.S."/>
        </authorList>
    </citation>
    <scope>NUCLEOTIDE SEQUENCE [LARGE SCALE GENOMIC DNA]</scope>
    <source>
        <strain evidence="18">CH2 X CH6</strain>
    </source>
</reference>
<feature type="binding site" evidence="14">
    <location>
        <position position="96"/>
    </location>
    <ligand>
        <name>L-glutamine</name>
        <dbReference type="ChEBI" id="CHEBI:58359"/>
    </ligand>
</feature>
<evidence type="ECO:0000256" key="7">
    <source>
        <dbReference type="ARBA" id="ARBA00022840"/>
    </source>
</evidence>
<dbReference type="GO" id="GO:0004066">
    <property type="term" value="F:asparagine synthase (glutamine-hydrolyzing) activity"/>
    <property type="evidence" value="ECO:0000318"/>
    <property type="project" value="GO_Central"/>
</dbReference>
<dbReference type="InterPro" id="IPR050795">
    <property type="entry name" value="Asn_Synthetase"/>
</dbReference>
<comment type="pathway">
    <text evidence="1">Amino-acid biosynthesis; L-asparagine biosynthesis; L-asparagine from L-aspartate (L-Gln route): step 1/1.</text>
</comment>
<feature type="domain" description="Glutamine amidotransferase type-2" evidence="16">
    <location>
        <begin position="2"/>
        <end position="196"/>
    </location>
</feature>
<keyword evidence="8 13" id="KW-0061">Asparagine biosynthesis</keyword>
<dbReference type="PANTHER" id="PTHR11772:SF23">
    <property type="entry name" value="ASPARAGINE SYNTHETASE [GLUTAMINE-HYDROLYZING]"/>
    <property type="match status" value="1"/>
</dbReference>
<dbReference type="PhylomeDB" id="A7RXD3"/>
<dbReference type="AlphaFoldDB" id="A7RXD3"/>
<dbReference type="InterPro" id="IPR033738">
    <property type="entry name" value="AsnB_N"/>
</dbReference>
<dbReference type="GO" id="GO:0005829">
    <property type="term" value="C:cytosol"/>
    <property type="evidence" value="ECO:0000318"/>
    <property type="project" value="GO_Central"/>
</dbReference>
<dbReference type="GO" id="GO:0005524">
    <property type="term" value="F:ATP binding"/>
    <property type="evidence" value="ECO:0007669"/>
    <property type="project" value="UniProtKB-KW"/>
</dbReference>
<evidence type="ECO:0000256" key="6">
    <source>
        <dbReference type="ARBA" id="ARBA00022741"/>
    </source>
</evidence>
<dbReference type="SUPFAM" id="SSF52402">
    <property type="entry name" value="Adenine nucleotide alpha hydrolases-like"/>
    <property type="match status" value="1"/>
</dbReference>
<dbReference type="STRING" id="45351.A7RXD3"/>
<dbReference type="eggNOG" id="KOG0571">
    <property type="taxonomic scope" value="Eukaryota"/>
</dbReference>
<dbReference type="InterPro" id="IPR014729">
    <property type="entry name" value="Rossmann-like_a/b/a_fold"/>
</dbReference>
<dbReference type="UniPathway" id="UPA00134">
    <property type="reaction ID" value="UER00195"/>
</dbReference>
<dbReference type="HOGENOM" id="CLU_014658_2_1_1"/>
<dbReference type="Gene3D" id="3.60.20.10">
    <property type="entry name" value="Glutamine Phosphoribosylpyrophosphate, subunit 1, domain 1"/>
    <property type="match status" value="1"/>
</dbReference>
<dbReference type="FunFam" id="3.40.50.620:FF:000090">
    <property type="entry name" value="asparagine synthetase [glutamine-hydrolyzing]"/>
    <property type="match status" value="1"/>
</dbReference>
<accession>A7RXD3</accession>
<protein>
    <recommendedName>
        <fullName evidence="3">Asparagine synthetase [glutamine-hydrolyzing]</fullName>
        <ecNumber evidence="2">6.3.5.4</ecNumber>
    </recommendedName>
    <alternativeName>
        <fullName evidence="10">Glutamine-dependent asparagine synthetase</fullName>
    </alternativeName>
</protein>
<comment type="catalytic activity">
    <reaction evidence="11">
        <text>L-aspartate + L-glutamine + ATP + H2O = L-asparagine + L-glutamate + AMP + diphosphate + H(+)</text>
        <dbReference type="Rhea" id="RHEA:12228"/>
        <dbReference type="ChEBI" id="CHEBI:15377"/>
        <dbReference type="ChEBI" id="CHEBI:15378"/>
        <dbReference type="ChEBI" id="CHEBI:29985"/>
        <dbReference type="ChEBI" id="CHEBI:29991"/>
        <dbReference type="ChEBI" id="CHEBI:30616"/>
        <dbReference type="ChEBI" id="CHEBI:33019"/>
        <dbReference type="ChEBI" id="CHEBI:58048"/>
        <dbReference type="ChEBI" id="CHEBI:58359"/>
        <dbReference type="ChEBI" id="CHEBI:456215"/>
        <dbReference type="EC" id="6.3.5.4"/>
    </reaction>
</comment>
<keyword evidence="7 12" id="KW-0067">ATP-binding</keyword>
<dbReference type="OMA" id="GIVCAFD"/>
<evidence type="ECO:0000256" key="11">
    <source>
        <dbReference type="ARBA" id="ARBA00048741"/>
    </source>
</evidence>
<dbReference type="FunFam" id="3.60.20.10:FF:000039">
    <property type="entry name" value="Asparagine synthetase [glutamine-hydrolyzing]"/>
    <property type="match status" value="1"/>
</dbReference>
<dbReference type="CDD" id="cd01991">
    <property type="entry name" value="Asn_synthase_B_C"/>
    <property type="match status" value="1"/>
</dbReference>
<dbReference type="Proteomes" id="UP000001593">
    <property type="component" value="Unassembled WGS sequence"/>
</dbReference>
<dbReference type="InterPro" id="IPR006426">
    <property type="entry name" value="Asn_synth_AEB"/>
</dbReference>
<dbReference type="EMBL" id="DS469550">
    <property type="protein sequence ID" value="EDO43756.1"/>
    <property type="molecule type" value="Genomic_DNA"/>
</dbReference>
<gene>
    <name evidence="17" type="ORF">NEMVEDRAFT_v1g163815</name>
</gene>
<evidence type="ECO:0000259" key="16">
    <source>
        <dbReference type="PROSITE" id="PS51278"/>
    </source>
</evidence>
<keyword evidence="6 12" id="KW-0547">Nucleotide-binding</keyword>
<dbReference type="InterPro" id="IPR029055">
    <property type="entry name" value="Ntn_hydrolases_N"/>
</dbReference>
<feature type="site" description="Important for beta-aspartyl-AMP intermediate formation" evidence="15">
    <location>
        <position position="362"/>
    </location>
</feature>
<evidence type="ECO:0000256" key="15">
    <source>
        <dbReference type="PIRSR" id="PIRSR001589-3"/>
    </source>
</evidence>
<sequence length="555" mass="62533">MCGIWAIFGIHDYHKYTTSSMAIKGRGPDCFRMETIPHFSNCCLAFHRLAVVDDLYGMQPMRIKKLPHLFLIYNGEIYNHKQVEEKFGFDVFTQCDGEVILHLYDKFGAEKAAQMLDGVFAFCIIDTKKKQVHLGRDTFGIRPMFTLKQEDTKPTVLAICSEAKSLTEIEKTFTGNGHKMQLETFPPGHYHSYSLGANGQVALLESGPYTYIGKPPVFDTGVVPVRDTMENIRLYMTQAVKKRLMADRRIGCFLSGGLDSSLVAALLTKEAKNAGIDYPIQTFSIGMEGSPDVAAARKVAAHIGSEHHEVTFTPEEGIQALHDVIYALESYDITTIRASVPMYLVAKYVSENTDTVVVYSGEGSDELCQGYIYFHKAPSPEEGDKESLRLLKDLYLYDVLRGDRSTAVHGLEIRVPFLDVAFTSYFLSLPPAERQPKEGVEKWLLRAAFDGTGLLPHEILWRPKEAFSDGVTSNAPGKSWFEILQCYVEDHVADEALAKASKLYPFNTPRTKESFYYRSVFEELFPGHHELIPYMWLPQWTGATDPSARTLSHYK</sequence>
<dbReference type="InterPro" id="IPR001962">
    <property type="entry name" value="Asn_synthase"/>
</dbReference>
<dbReference type="InParanoid" id="A7RXD3"/>
<dbReference type="Pfam" id="PF13537">
    <property type="entry name" value="GATase_7"/>
    <property type="match status" value="1"/>
</dbReference>
<evidence type="ECO:0000256" key="13">
    <source>
        <dbReference type="PIRSR" id="PIRSR001589-1"/>
    </source>
</evidence>
<proteinExistence type="predicted"/>
<dbReference type="SUPFAM" id="SSF56235">
    <property type="entry name" value="N-terminal nucleophile aminohydrolases (Ntn hydrolases)"/>
    <property type="match status" value="1"/>
</dbReference>
<dbReference type="PIRSF" id="PIRSF001589">
    <property type="entry name" value="Asn_synthetase_glu-h"/>
    <property type="match status" value="1"/>
</dbReference>
<keyword evidence="5 13" id="KW-0028">Amino-acid biosynthesis</keyword>